<evidence type="ECO:0000313" key="7">
    <source>
        <dbReference type="Proteomes" id="UP000261420"/>
    </source>
</evidence>
<dbReference type="AlphaFoldDB" id="A0A3B4TQ62"/>
<sequence length="316" mass="34559">VSNPIPSNLKSEAKKAAKILRDFTEISNRNGPDKLIPPHVIAKAEGLAIISVIKAGFMITARGGSGIVIARLSDRRWSAPSAIGIAGLGGGFEIGVEVSDLVIILNQRRAIEAFTKGGNLTLGGNCTVAVGPMGRNVEADVALRSTAAVFTYCRSRGLFAGISLEGSYLIERKDTNRKFYSQDIRASAILNGDVEPPSECHDLYHILDAYTEAYTTDWTNKNMRPKVNDHIYPSFFYCQSFLFIYSRLATTYLSSFDGQLVVTATHPFTGQQPGDLSFAPGDRITVITKSESQYDWWEGKLDDGRIGIFPANFVTY</sequence>
<comment type="similarity">
    <text evidence="1">Belongs to the SH3YL1 family.</text>
</comment>
<reference evidence="6" key="2">
    <citation type="submission" date="2025-09" db="UniProtKB">
        <authorList>
            <consortium name="Ensembl"/>
        </authorList>
    </citation>
    <scope>IDENTIFICATION</scope>
</reference>
<dbReference type="GO" id="GO:1900027">
    <property type="term" value="P:regulation of ruffle assembly"/>
    <property type="evidence" value="ECO:0007669"/>
    <property type="project" value="TreeGrafter"/>
</dbReference>
<dbReference type="PRINTS" id="PR00452">
    <property type="entry name" value="SH3DOMAIN"/>
</dbReference>
<evidence type="ECO:0000256" key="4">
    <source>
        <dbReference type="PROSITE-ProRule" id="PRU00192"/>
    </source>
</evidence>
<accession>A0A3B4TQ62</accession>
<reference evidence="6" key="1">
    <citation type="submission" date="2025-08" db="UniProtKB">
        <authorList>
            <consortium name="Ensembl"/>
        </authorList>
    </citation>
    <scope>IDENTIFICATION</scope>
</reference>
<dbReference type="SUPFAM" id="SSF50044">
    <property type="entry name" value="SH3-domain"/>
    <property type="match status" value="1"/>
</dbReference>
<dbReference type="Pfam" id="PF04366">
    <property type="entry name" value="Ysc84"/>
    <property type="match status" value="1"/>
</dbReference>
<dbReference type="GO" id="GO:0032587">
    <property type="term" value="C:ruffle membrane"/>
    <property type="evidence" value="ECO:0007669"/>
    <property type="project" value="TreeGrafter"/>
</dbReference>
<dbReference type="CDD" id="cd11525">
    <property type="entry name" value="SYLF_SH3YL1_like"/>
    <property type="match status" value="1"/>
</dbReference>
<dbReference type="SMART" id="SM00326">
    <property type="entry name" value="SH3"/>
    <property type="match status" value="1"/>
</dbReference>
<dbReference type="InterPro" id="IPR007461">
    <property type="entry name" value="Ysc84_actin-binding"/>
</dbReference>
<dbReference type="Ensembl" id="ENSSDUT00000008295.1">
    <property type="protein sequence ID" value="ENSSDUP00000008148.1"/>
    <property type="gene ID" value="ENSSDUG00000005966.1"/>
</dbReference>
<dbReference type="Pfam" id="PF00018">
    <property type="entry name" value="SH3_1"/>
    <property type="match status" value="1"/>
</dbReference>
<dbReference type="Proteomes" id="UP000261420">
    <property type="component" value="Unplaced"/>
</dbReference>
<dbReference type="GO" id="GO:0035091">
    <property type="term" value="F:phosphatidylinositol binding"/>
    <property type="evidence" value="ECO:0007669"/>
    <property type="project" value="TreeGrafter"/>
</dbReference>
<dbReference type="CDD" id="cd11841">
    <property type="entry name" value="SH3_SH3YL1_like"/>
    <property type="match status" value="1"/>
</dbReference>
<proteinExistence type="inferred from homology"/>
<evidence type="ECO:0000259" key="5">
    <source>
        <dbReference type="PROSITE" id="PS50002"/>
    </source>
</evidence>
<dbReference type="InterPro" id="IPR036028">
    <property type="entry name" value="SH3-like_dom_sf"/>
</dbReference>
<dbReference type="InterPro" id="IPR033643">
    <property type="entry name" value="SYLF_SH3YL1-like"/>
</dbReference>
<keyword evidence="7" id="KW-1185">Reference proteome</keyword>
<dbReference type="InterPro" id="IPR051702">
    <property type="entry name" value="SH3_domain_YSC84-like"/>
</dbReference>
<dbReference type="Gene3D" id="2.30.30.40">
    <property type="entry name" value="SH3 Domains"/>
    <property type="match status" value="1"/>
</dbReference>
<dbReference type="PROSITE" id="PS50002">
    <property type="entry name" value="SH3"/>
    <property type="match status" value="1"/>
</dbReference>
<evidence type="ECO:0000256" key="2">
    <source>
        <dbReference type="ARBA" id="ARBA00019109"/>
    </source>
</evidence>
<evidence type="ECO:0000256" key="3">
    <source>
        <dbReference type="ARBA" id="ARBA00022443"/>
    </source>
</evidence>
<keyword evidence="3 4" id="KW-0728">SH3 domain</keyword>
<dbReference type="PANTHER" id="PTHR15629">
    <property type="entry name" value="SH3YL1 PROTEIN"/>
    <property type="match status" value="1"/>
</dbReference>
<dbReference type="InterPro" id="IPR035511">
    <property type="entry name" value="SH3YL1_SH3"/>
</dbReference>
<dbReference type="OMA" id="SNCKARN"/>
<evidence type="ECO:0000313" key="6">
    <source>
        <dbReference type="Ensembl" id="ENSSDUP00000008148.1"/>
    </source>
</evidence>
<dbReference type="STRING" id="41447.ENSSDUP00000008148"/>
<name>A0A3B4TQ62_SERDU</name>
<organism evidence="6 7">
    <name type="scientific">Seriola dumerili</name>
    <name type="common">Greater amberjack</name>
    <name type="synonym">Caranx dumerili</name>
    <dbReference type="NCBI Taxonomy" id="41447"/>
    <lineage>
        <taxon>Eukaryota</taxon>
        <taxon>Metazoa</taxon>
        <taxon>Chordata</taxon>
        <taxon>Craniata</taxon>
        <taxon>Vertebrata</taxon>
        <taxon>Euteleostomi</taxon>
        <taxon>Actinopterygii</taxon>
        <taxon>Neopterygii</taxon>
        <taxon>Teleostei</taxon>
        <taxon>Neoteleostei</taxon>
        <taxon>Acanthomorphata</taxon>
        <taxon>Carangaria</taxon>
        <taxon>Carangiformes</taxon>
        <taxon>Carangidae</taxon>
        <taxon>Seriola</taxon>
    </lineage>
</organism>
<feature type="domain" description="SH3" evidence="5">
    <location>
        <begin position="257"/>
        <end position="316"/>
    </location>
</feature>
<evidence type="ECO:0000256" key="1">
    <source>
        <dbReference type="ARBA" id="ARBA00007761"/>
    </source>
</evidence>
<dbReference type="InterPro" id="IPR001452">
    <property type="entry name" value="SH3_domain"/>
</dbReference>
<protein>
    <recommendedName>
        <fullName evidence="2">SH3 domain-containing YSC84-like protein 1</fullName>
    </recommendedName>
</protein>
<dbReference type="FunFam" id="2.30.30.40:FF:000100">
    <property type="entry name" value="SH3 domain-containing YSC84-like protein 1"/>
    <property type="match status" value="1"/>
</dbReference>
<dbReference type="PANTHER" id="PTHR15629:SF2">
    <property type="entry name" value="SH3 DOMAIN-CONTAINING YSC84-LIKE PROTEIN 1"/>
    <property type="match status" value="1"/>
</dbReference>
<dbReference type="GeneTree" id="ENSGT00510000048137"/>